<organism evidence="2 3">
    <name type="scientific">Plakobranchus ocellatus</name>
    <dbReference type="NCBI Taxonomy" id="259542"/>
    <lineage>
        <taxon>Eukaryota</taxon>
        <taxon>Metazoa</taxon>
        <taxon>Spiralia</taxon>
        <taxon>Lophotrochozoa</taxon>
        <taxon>Mollusca</taxon>
        <taxon>Gastropoda</taxon>
        <taxon>Heterobranchia</taxon>
        <taxon>Euthyneura</taxon>
        <taxon>Panpulmonata</taxon>
        <taxon>Sacoglossa</taxon>
        <taxon>Placobranchoidea</taxon>
        <taxon>Plakobranchidae</taxon>
        <taxon>Plakobranchus</taxon>
    </lineage>
</organism>
<name>A0AAV4C6V9_9GAST</name>
<evidence type="ECO:0000256" key="1">
    <source>
        <dbReference type="SAM" id="MobiDB-lite"/>
    </source>
</evidence>
<feature type="region of interest" description="Disordered" evidence="1">
    <location>
        <begin position="48"/>
        <end position="84"/>
    </location>
</feature>
<feature type="compositionally biased region" description="Gly residues" evidence="1">
    <location>
        <begin position="1"/>
        <end position="13"/>
    </location>
</feature>
<feature type="region of interest" description="Disordered" evidence="1">
    <location>
        <begin position="1"/>
        <end position="25"/>
    </location>
</feature>
<gene>
    <name evidence="2" type="ORF">PoB_005368500</name>
</gene>
<accession>A0AAV4C6V9</accession>
<feature type="compositionally biased region" description="Basic and acidic residues" evidence="1">
    <location>
        <begin position="48"/>
        <end position="71"/>
    </location>
</feature>
<dbReference type="EMBL" id="BLXT01005884">
    <property type="protein sequence ID" value="GFO27180.1"/>
    <property type="molecule type" value="Genomic_DNA"/>
</dbReference>
<evidence type="ECO:0000313" key="2">
    <source>
        <dbReference type="EMBL" id="GFO27180.1"/>
    </source>
</evidence>
<dbReference type="AlphaFoldDB" id="A0AAV4C6V9"/>
<comment type="caution">
    <text evidence="2">The sequence shown here is derived from an EMBL/GenBank/DDBJ whole genome shotgun (WGS) entry which is preliminary data.</text>
</comment>
<proteinExistence type="predicted"/>
<reference evidence="2 3" key="1">
    <citation type="journal article" date="2021" name="Elife">
        <title>Chloroplast acquisition without the gene transfer in kleptoplastic sea slugs, Plakobranchus ocellatus.</title>
        <authorList>
            <person name="Maeda T."/>
            <person name="Takahashi S."/>
            <person name="Yoshida T."/>
            <person name="Shimamura S."/>
            <person name="Takaki Y."/>
            <person name="Nagai Y."/>
            <person name="Toyoda A."/>
            <person name="Suzuki Y."/>
            <person name="Arimoto A."/>
            <person name="Ishii H."/>
            <person name="Satoh N."/>
            <person name="Nishiyama T."/>
            <person name="Hasebe M."/>
            <person name="Maruyama T."/>
            <person name="Minagawa J."/>
            <person name="Obokata J."/>
            <person name="Shigenobu S."/>
        </authorList>
    </citation>
    <scope>NUCLEOTIDE SEQUENCE [LARGE SCALE GENOMIC DNA]</scope>
</reference>
<keyword evidence="3" id="KW-1185">Reference proteome</keyword>
<dbReference type="Proteomes" id="UP000735302">
    <property type="component" value="Unassembled WGS sequence"/>
</dbReference>
<sequence>MRNEGGEGGGGPWRRGKIREEEDQSAIERCRNEIDKACRKRIKYMGTRKRESVGEEKWSRVNRTGKREGRASKKRRKSYSRKNQTENYHFQFFGSICL</sequence>
<protein>
    <submittedName>
        <fullName evidence="2">Uncharacterized protein</fullName>
    </submittedName>
</protein>
<evidence type="ECO:0000313" key="3">
    <source>
        <dbReference type="Proteomes" id="UP000735302"/>
    </source>
</evidence>